<evidence type="ECO:0000259" key="2">
    <source>
        <dbReference type="Pfam" id="PF08393"/>
    </source>
</evidence>
<dbReference type="GO" id="GO:0045505">
    <property type="term" value="F:dynein intermediate chain binding"/>
    <property type="evidence" value="ECO:0007669"/>
    <property type="project" value="InterPro"/>
</dbReference>
<dbReference type="InterPro" id="IPR013602">
    <property type="entry name" value="Dynein_heavy_linker"/>
</dbReference>
<evidence type="ECO:0000256" key="1">
    <source>
        <dbReference type="SAM" id="Coils"/>
    </source>
</evidence>
<dbReference type="AlphaFoldDB" id="A0A3M7PZY1"/>
<proteinExistence type="predicted"/>
<reference evidence="3 4" key="1">
    <citation type="journal article" date="2018" name="Sci. Rep.">
        <title>Genomic signatures of local adaptation to the degree of environmental predictability in rotifers.</title>
        <authorList>
            <person name="Franch-Gras L."/>
            <person name="Hahn C."/>
            <person name="Garcia-Roger E.M."/>
            <person name="Carmona M.J."/>
            <person name="Serra M."/>
            <person name="Gomez A."/>
        </authorList>
    </citation>
    <scope>NUCLEOTIDE SEQUENCE [LARGE SCALE GENOMIC DNA]</scope>
    <source>
        <strain evidence="3">HYR1</strain>
    </source>
</reference>
<name>A0A3M7PZY1_BRAPC</name>
<dbReference type="PANTHER" id="PTHR22878">
    <property type="entry name" value="DYNEIN HEAVY CHAIN 6, AXONEMAL-LIKE-RELATED"/>
    <property type="match status" value="1"/>
</dbReference>
<evidence type="ECO:0000313" key="4">
    <source>
        <dbReference type="Proteomes" id="UP000276133"/>
    </source>
</evidence>
<dbReference type="STRING" id="10195.A0A3M7PZY1"/>
<dbReference type="Pfam" id="PF08393">
    <property type="entry name" value="DHC_N2"/>
    <property type="match status" value="1"/>
</dbReference>
<keyword evidence="4" id="KW-1185">Reference proteome</keyword>
<feature type="domain" description="Dynein heavy chain linker" evidence="2">
    <location>
        <begin position="488"/>
        <end position="617"/>
    </location>
</feature>
<dbReference type="GO" id="GO:0030286">
    <property type="term" value="C:dynein complex"/>
    <property type="evidence" value="ECO:0007669"/>
    <property type="project" value="InterPro"/>
</dbReference>
<dbReference type="GO" id="GO:0051959">
    <property type="term" value="F:dynein light intermediate chain binding"/>
    <property type="evidence" value="ECO:0007669"/>
    <property type="project" value="InterPro"/>
</dbReference>
<dbReference type="GO" id="GO:0007018">
    <property type="term" value="P:microtubule-based movement"/>
    <property type="evidence" value="ECO:0007669"/>
    <property type="project" value="InterPro"/>
</dbReference>
<organism evidence="3 4">
    <name type="scientific">Brachionus plicatilis</name>
    <name type="common">Marine rotifer</name>
    <name type="synonym">Brachionus muelleri</name>
    <dbReference type="NCBI Taxonomy" id="10195"/>
    <lineage>
        <taxon>Eukaryota</taxon>
        <taxon>Metazoa</taxon>
        <taxon>Spiralia</taxon>
        <taxon>Gnathifera</taxon>
        <taxon>Rotifera</taxon>
        <taxon>Eurotatoria</taxon>
        <taxon>Monogononta</taxon>
        <taxon>Pseudotrocha</taxon>
        <taxon>Ploima</taxon>
        <taxon>Brachionidae</taxon>
        <taxon>Brachionus</taxon>
    </lineage>
</organism>
<keyword evidence="3" id="KW-0378">Hydrolase</keyword>
<gene>
    <name evidence="3" type="ORF">BpHYR1_004181</name>
</gene>
<dbReference type="GO" id="GO:0017111">
    <property type="term" value="F:ribonucleoside triphosphate phosphatase activity"/>
    <property type="evidence" value="ECO:0007669"/>
    <property type="project" value="UniProtKB-EC"/>
</dbReference>
<comment type="caution">
    <text evidence="3">The sequence shown here is derived from an EMBL/GenBank/DDBJ whole genome shotgun (WGS) entry which is preliminary data.</text>
</comment>
<evidence type="ECO:0000313" key="3">
    <source>
        <dbReference type="EMBL" id="RNA04573.1"/>
    </source>
</evidence>
<feature type="coiled-coil region" evidence="1">
    <location>
        <begin position="379"/>
        <end position="417"/>
    </location>
</feature>
<protein>
    <submittedName>
        <fullName evidence="3">Dynein heavy chain axonemal isoform X2</fullName>
        <ecNumber evidence="3">3.6.1.15</ecNumber>
    </submittedName>
</protein>
<dbReference type="EC" id="3.6.1.15" evidence="3"/>
<dbReference type="Proteomes" id="UP000276133">
    <property type="component" value="Unassembled WGS sequence"/>
</dbReference>
<dbReference type="InterPro" id="IPR026983">
    <property type="entry name" value="DHC"/>
</dbReference>
<sequence>MEDLNSANLPMYPDEFENYVKQKCFEQRELLAKQWVPKCARIILEHKDYWKHLVPMEEEESLDLPMRFFSAISTLMSNQLRNLVVDSLHELVNFFEQYQDGNNFENYSDFDYRRKPALILKLYIDDPKIEFQPDFKYIEQLILNCFSYIIKSSEELPRVEVELFPFQEYTNYVLRTIRPDEYMVSDSIRRVLNVYESNKIGPHKYLDTYKKYSDFMTQKAEQDVSSFLKNQENQLEDFEAQILRHVEIRNEIVKIILTVPLNLYSLECNGLHENLKDRVVRQKDRLVLYCIENNRETNKSICRAYDEIAEKVGRQPQSTAELVEIMEFLTQSIEKTVFNLDFKIGEAKRRLMFLLDYALMPNEDIKQNSTVFYWPELVMQILEKNQARLQALREKTEDKLRDRLAKFDDKLKDMLKRVEGYKSIGDDYKLLEMTKKAGMDRDIPDAARHVNILSEMGKQIDEFKNELEQLNKEEALFGFELSQFPMLNQILSMKDPFDKLWFTFHSFQQKENQWLKGAFMGLNAEEISEDVQTMWRTMHKLQKSFADANNPRKVADFTKLKIDRFKNHLPVLQIICNPGLKERHWEQMSEIVGKEIKPDSTSSLQDMLDFGLNKFTERYF</sequence>
<dbReference type="OrthoDB" id="5593012at2759"/>
<dbReference type="PANTHER" id="PTHR22878:SF71">
    <property type="entry name" value="DYNEIN, AXONEMAL, HEAVY CHAIN 3"/>
    <property type="match status" value="1"/>
</dbReference>
<accession>A0A3M7PZY1</accession>
<dbReference type="EMBL" id="REGN01008037">
    <property type="protein sequence ID" value="RNA04573.1"/>
    <property type="molecule type" value="Genomic_DNA"/>
</dbReference>
<keyword evidence="1" id="KW-0175">Coiled coil</keyword>